<keyword evidence="3" id="KW-1185">Reference proteome</keyword>
<dbReference type="EMBL" id="JBFOLJ010000004">
    <property type="protein sequence ID" value="KAL2544916.1"/>
    <property type="molecule type" value="Genomic_DNA"/>
</dbReference>
<feature type="compositionally biased region" description="Low complexity" evidence="1">
    <location>
        <begin position="83"/>
        <end position="94"/>
    </location>
</feature>
<dbReference type="AlphaFoldDB" id="A0ABD1W5I9"/>
<accession>A0ABD1W5I9</accession>
<sequence length="105" mass="12205">MEVNPFQKQERQFLDEEEPQSGKRKRTKAIIEEIETLRFQLFKSTIKDKDDEFFILQMHKRDSVVRKKADFVKFLRGLDEDCSSSGRRAGATSADCKGPSLPHLD</sequence>
<gene>
    <name evidence="2" type="ORF">Fot_14149</name>
</gene>
<dbReference type="Proteomes" id="UP001604277">
    <property type="component" value="Unassembled WGS sequence"/>
</dbReference>
<reference evidence="3" key="1">
    <citation type="submission" date="2024-07" db="EMBL/GenBank/DDBJ databases">
        <title>Two chromosome-level genome assemblies of Korean endemic species Abeliophyllum distichum and Forsythia ovata (Oleaceae).</title>
        <authorList>
            <person name="Jang H."/>
        </authorList>
    </citation>
    <scope>NUCLEOTIDE SEQUENCE [LARGE SCALE GENOMIC DNA]</scope>
</reference>
<proteinExistence type="predicted"/>
<evidence type="ECO:0000256" key="1">
    <source>
        <dbReference type="SAM" id="MobiDB-lite"/>
    </source>
</evidence>
<evidence type="ECO:0000313" key="2">
    <source>
        <dbReference type="EMBL" id="KAL2544916.1"/>
    </source>
</evidence>
<feature type="region of interest" description="Disordered" evidence="1">
    <location>
        <begin position="1"/>
        <end position="26"/>
    </location>
</feature>
<name>A0ABD1W5I9_9LAMI</name>
<evidence type="ECO:0000313" key="3">
    <source>
        <dbReference type="Proteomes" id="UP001604277"/>
    </source>
</evidence>
<feature type="region of interest" description="Disordered" evidence="1">
    <location>
        <begin position="80"/>
        <end position="105"/>
    </location>
</feature>
<comment type="caution">
    <text evidence="2">The sequence shown here is derived from an EMBL/GenBank/DDBJ whole genome shotgun (WGS) entry which is preliminary data.</text>
</comment>
<organism evidence="2 3">
    <name type="scientific">Forsythia ovata</name>
    <dbReference type="NCBI Taxonomy" id="205694"/>
    <lineage>
        <taxon>Eukaryota</taxon>
        <taxon>Viridiplantae</taxon>
        <taxon>Streptophyta</taxon>
        <taxon>Embryophyta</taxon>
        <taxon>Tracheophyta</taxon>
        <taxon>Spermatophyta</taxon>
        <taxon>Magnoliopsida</taxon>
        <taxon>eudicotyledons</taxon>
        <taxon>Gunneridae</taxon>
        <taxon>Pentapetalae</taxon>
        <taxon>asterids</taxon>
        <taxon>lamiids</taxon>
        <taxon>Lamiales</taxon>
        <taxon>Oleaceae</taxon>
        <taxon>Forsythieae</taxon>
        <taxon>Forsythia</taxon>
    </lineage>
</organism>
<protein>
    <submittedName>
        <fullName evidence="2">Uncharacterized protein</fullName>
    </submittedName>
</protein>